<evidence type="ECO:0000313" key="6">
    <source>
        <dbReference type="Proteomes" id="UP001174997"/>
    </source>
</evidence>
<dbReference type="PANTHER" id="PTHR28256">
    <property type="entry name" value="RIBONUCLEASES P/MRP PROTEIN SUBUNIT POP7"/>
    <property type="match status" value="1"/>
</dbReference>
<dbReference type="GO" id="GO:0000172">
    <property type="term" value="C:ribonuclease MRP complex"/>
    <property type="evidence" value="ECO:0007669"/>
    <property type="project" value="InterPro"/>
</dbReference>
<dbReference type="Proteomes" id="UP001174997">
    <property type="component" value="Unassembled WGS sequence"/>
</dbReference>
<dbReference type="InterPro" id="IPR014612">
    <property type="entry name" value="Pop7/Rpp20"/>
</dbReference>
<comment type="caution">
    <text evidence="5">The sequence shown here is derived from an EMBL/GenBank/DDBJ whole genome shotgun (WGS) entry which is preliminary data.</text>
</comment>
<reference evidence="5" key="1">
    <citation type="submission" date="2023-06" db="EMBL/GenBank/DDBJ databases">
        <title>Genome-scale phylogeny and comparative genomics of the fungal order Sordariales.</title>
        <authorList>
            <consortium name="Lawrence Berkeley National Laboratory"/>
            <person name="Hensen N."/>
            <person name="Bonometti L."/>
            <person name="Westerberg I."/>
            <person name="Brannstrom I.O."/>
            <person name="Guillou S."/>
            <person name="Cros-Aarteil S."/>
            <person name="Calhoun S."/>
            <person name="Haridas S."/>
            <person name="Kuo A."/>
            <person name="Mondo S."/>
            <person name="Pangilinan J."/>
            <person name="Riley R."/>
            <person name="Labutti K."/>
            <person name="Andreopoulos B."/>
            <person name="Lipzen A."/>
            <person name="Chen C."/>
            <person name="Yanf M."/>
            <person name="Daum C."/>
            <person name="Ng V."/>
            <person name="Clum A."/>
            <person name="Steindorff A."/>
            <person name="Ohm R."/>
            <person name="Martin F."/>
            <person name="Silar P."/>
            <person name="Natvig D."/>
            <person name="Lalanne C."/>
            <person name="Gautier V."/>
            <person name="Ament-Velasquez S.L."/>
            <person name="Kruys A."/>
            <person name="Hutchinson M.I."/>
            <person name="Powell A.J."/>
            <person name="Barry K."/>
            <person name="Miller A.N."/>
            <person name="Grigoriev I.V."/>
            <person name="Debuchy R."/>
            <person name="Gladieux P."/>
            <person name="Thoren M.H."/>
            <person name="Johannesson H."/>
        </authorList>
    </citation>
    <scope>NUCLEOTIDE SEQUENCE</scope>
    <source>
        <strain evidence="5">CBS 307.81</strain>
    </source>
</reference>
<dbReference type="GO" id="GO:0006364">
    <property type="term" value="P:rRNA processing"/>
    <property type="evidence" value="ECO:0007669"/>
    <property type="project" value="TreeGrafter"/>
</dbReference>
<accession>A0AA39ZJ91</accession>
<dbReference type="GO" id="GO:0005655">
    <property type="term" value="C:nucleolar ribonuclease P complex"/>
    <property type="evidence" value="ECO:0007669"/>
    <property type="project" value="InterPro"/>
</dbReference>
<organism evidence="5 6">
    <name type="scientific">Cercophora samala</name>
    <dbReference type="NCBI Taxonomy" id="330535"/>
    <lineage>
        <taxon>Eukaryota</taxon>
        <taxon>Fungi</taxon>
        <taxon>Dikarya</taxon>
        <taxon>Ascomycota</taxon>
        <taxon>Pezizomycotina</taxon>
        <taxon>Sordariomycetes</taxon>
        <taxon>Sordariomycetidae</taxon>
        <taxon>Sordariales</taxon>
        <taxon>Lasiosphaeriaceae</taxon>
        <taxon>Cercophora</taxon>
    </lineage>
</organism>
<sequence>MASSTTQQPVSAQNPLLNKSENKLPPIPDGSRIRKRPLPVPPHRRTLKSAASTVSFQNQTTPDLDGYLPPPRAIHTQIIKVASSASYMSLVKRVRKALESARNNQQATTKGLPLAARVAALGVKNGRSDATGPIADALDDVVLIATGRAIQKAIEVGASFTRERDLVVIARTRTVQAVDDIEMIDEDAEEEDSARVRQVSCIEVGLRWAS</sequence>
<evidence type="ECO:0000256" key="1">
    <source>
        <dbReference type="ARBA" id="ARBA00004123"/>
    </source>
</evidence>
<comment type="subcellular location">
    <subcellularLocation>
        <location evidence="1">Nucleus</location>
    </subcellularLocation>
</comment>
<feature type="region of interest" description="Disordered" evidence="4">
    <location>
        <begin position="1"/>
        <end position="53"/>
    </location>
</feature>
<dbReference type="AlphaFoldDB" id="A0AA39ZJ91"/>
<dbReference type="InterPro" id="IPR020241">
    <property type="entry name" value="RNase_P/MRP_Pop7_fungi"/>
</dbReference>
<keyword evidence="3" id="KW-0539">Nucleus</keyword>
<keyword evidence="6" id="KW-1185">Reference proteome</keyword>
<proteinExistence type="predicted"/>
<dbReference type="SUPFAM" id="SSF82704">
    <property type="entry name" value="AlbA-like"/>
    <property type="match status" value="1"/>
</dbReference>
<evidence type="ECO:0000256" key="2">
    <source>
        <dbReference type="ARBA" id="ARBA00022694"/>
    </source>
</evidence>
<keyword evidence="2" id="KW-0819">tRNA processing</keyword>
<evidence type="ECO:0000256" key="4">
    <source>
        <dbReference type="SAM" id="MobiDB-lite"/>
    </source>
</evidence>
<evidence type="ECO:0000313" key="5">
    <source>
        <dbReference type="EMBL" id="KAK0671693.1"/>
    </source>
</evidence>
<dbReference type="GO" id="GO:0034965">
    <property type="term" value="P:intronic box C/D snoRNA processing"/>
    <property type="evidence" value="ECO:0007669"/>
    <property type="project" value="TreeGrafter"/>
</dbReference>
<dbReference type="Gene3D" id="3.30.110.20">
    <property type="entry name" value="Alba-like domain"/>
    <property type="match status" value="1"/>
</dbReference>
<dbReference type="GO" id="GO:0003723">
    <property type="term" value="F:RNA binding"/>
    <property type="evidence" value="ECO:0007669"/>
    <property type="project" value="TreeGrafter"/>
</dbReference>
<dbReference type="EMBL" id="JAULSY010000019">
    <property type="protein sequence ID" value="KAK0671693.1"/>
    <property type="molecule type" value="Genomic_DNA"/>
</dbReference>
<dbReference type="InterPro" id="IPR036882">
    <property type="entry name" value="Alba-like_dom_sf"/>
</dbReference>
<feature type="compositionally biased region" description="Polar residues" evidence="4">
    <location>
        <begin position="1"/>
        <end position="19"/>
    </location>
</feature>
<protein>
    <submittedName>
        <fullName evidence="5">Rpp20 subunit of nuclear RNase MRP and P-domain-containing protein</fullName>
    </submittedName>
</protein>
<dbReference type="GO" id="GO:0004526">
    <property type="term" value="F:ribonuclease P activity"/>
    <property type="evidence" value="ECO:0007669"/>
    <property type="project" value="TreeGrafter"/>
</dbReference>
<gene>
    <name evidence="5" type="ORF">QBC41DRAFT_315356</name>
</gene>
<feature type="compositionally biased region" description="Basic residues" evidence="4">
    <location>
        <begin position="33"/>
        <end position="47"/>
    </location>
</feature>
<name>A0AA39ZJ91_9PEZI</name>
<dbReference type="GO" id="GO:0001682">
    <property type="term" value="P:tRNA 5'-leader removal"/>
    <property type="evidence" value="ECO:0007669"/>
    <property type="project" value="InterPro"/>
</dbReference>
<evidence type="ECO:0000256" key="3">
    <source>
        <dbReference type="ARBA" id="ARBA00023242"/>
    </source>
</evidence>
<dbReference type="PANTHER" id="PTHR28256:SF1">
    <property type="entry name" value="RIBONUCLEASES P_MRP PROTEIN SUBUNIT POP7"/>
    <property type="match status" value="1"/>
</dbReference>
<dbReference type="GO" id="GO:0000171">
    <property type="term" value="F:ribonuclease MRP activity"/>
    <property type="evidence" value="ECO:0007669"/>
    <property type="project" value="TreeGrafter"/>
</dbReference>
<dbReference type="Pfam" id="PF12328">
    <property type="entry name" value="Rpp20"/>
    <property type="match status" value="1"/>
</dbReference>
<dbReference type="GO" id="GO:0000294">
    <property type="term" value="P:nuclear-transcribed mRNA catabolic process, RNase MRP-dependent"/>
    <property type="evidence" value="ECO:0007669"/>
    <property type="project" value="TreeGrafter"/>
</dbReference>